<dbReference type="InterPro" id="IPR037337">
    <property type="entry name" value="Dip2-like_dom"/>
</dbReference>
<evidence type="ECO:0000313" key="6">
    <source>
        <dbReference type="Proteomes" id="UP000694700"/>
    </source>
</evidence>
<feature type="region of interest" description="Disordered" evidence="2">
    <location>
        <begin position="194"/>
        <end position="216"/>
    </location>
</feature>
<dbReference type="PANTHER" id="PTHR22754:SF33">
    <property type="entry name" value="DISCO-INTERACTING PROTEIN 2 HOMOLOG C"/>
    <property type="match status" value="1"/>
</dbReference>
<feature type="compositionally biased region" description="Polar residues" evidence="2">
    <location>
        <begin position="72"/>
        <end position="88"/>
    </location>
</feature>
<feature type="domain" description="AMP-dependent synthetase/ligase" evidence="3">
    <location>
        <begin position="861"/>
        <end position="1271"/>
    </location>
</feature>
<evidence type="ECO:0000256" key="2">
    <source>
        <dbReference type="SAM" id="MobiDB-lite"/>
    </source>
</evidence>
<feature type="domain" description="AMP-dependent synthetase/ligase" evidence="3">
    <location>
        <begin position="238"/>
        <end position="351"/>
    </location>
</feature>
<dbReference type="Gene3D" id="3.30.300.30">
    <property type="match status" value="2"/>
</dbReference>
<sequence length="1441" mass="157918">GYEKKRSKLLQAYLPHTPGNTHTVLYQAAYSLYCLCLFLSDVHSEAVQAALERHSERKMAVLLPSKRQSLIGQTSMDTYTPPDSSSGSDAEGSLGRAGGVSMDSWISRALHGSPSTSSSSSSHSNSSANAARLAETNMHSYGSKNMCKYSHGSVPVSSRVSAKIQQLVNTLKRPKRRPLREFFVEDFEELLEVQQPDPSLPRPEGAESTPIQGEELDRLKNCPASLEAALLRWGAIAPKAPCLTTTHSNTKQPYTLTYGKLWSKSLKLAYNLLHKLGSKQEPIIHPGDRVALVYPNNDPAAFMVAFYGCLLAEVVPVPIEVPLTKKDAGSQQIGFLLNSCGVAVALTSDACHKGLPKSAKWFPLIKDANNDTAYIEYKTCKDGSVLGITVTRMAMLTHCQTLTHTCGYSEAETMVNVLDFKKGIGLWHSVHTSVLNMLHVVSVPYALMKVNPLSWIQKVCQYKAKVACVKSRDLHWALMAYKDQSDTTMSSLRMLLIADGSNPWSISSCDAFLNVFQSVGLRSEVICPCAGSPEALTVAVRRPQEGSSKPSGRGVLSMTNLSHGVIRVDTEEKLSVLTLQDVDTAMPGAMVCVVKLEGVPQLCKTDEIGEICVSSVASGTSYYGLSGMSKNTFEVCPVACDGGFVSDCVFVRSGLLGFVGPGGMIFISGTLEGLMQVGGRKHNADDIIATALAVEPMKFIYRGRTVVFSVNVLYDERIVLVAEQRPDSTEEESYQWMSRVLQAIDGIHQVGVYCLALVPANTLPKTPLGGIHLSETKQLFLEGALHPCSILMCPHSCITNLPKPRQKQPEVGPASVMVGNLVAGKRMAQASGRDLSHMEENDSLKKLQFEHLQLLFFPKVLQWRAQTTPDHILYTLINSRGAIGSSLTCLQLHKRAEKIATLLYERGQLRDGDHVALVYPPGLDLIAAFYGCLYAGCIPITVRPPHPQNISTTLPTVKMILEVSRSVCVMTTQAILKLLKSRDASVAVDFKSWPPILETDDLPKRRCPLLYKPCDPDTLAYLDFSVSTTGMLAGVKMSHNATSALCRSVKLQCEFYPSREVAVCLDPYCGLGFVLWCLCSVYAGQQSVLISPMDLEVNPALWLQSVSQFKVRDTFCSYSVMELCTRSLSSLTDSLKGRGMDLTRVRSCVVVAEERPRVALTQSFCKLFKDVGLHPRAVSTAFGCRVNLAVCLQGTSGPDPTTVYVDMRALRHDRVRLVERGSPHGLPLMESGKILPGVRIIIANPETKGPIGDSHLGEIWVHSPQNASGYFTVFGEENVRSDHFGARLSFGDTQTVWARTGYLGFLRRTDLTDASGERHDALYVVGALDEVMELRGMKYHPIDIETSIIRAHRNITECAVFTWTNLLVVVVELDGSEQEALDLVPMVTNVVLEEHYLIVGVVVVVDTGVIPINSRGEKQRMHLRDGFLADQLDPIYVAYNM</sequence>
<feature type="region of interest" description="Disordered" evidence="2">
    <location>
        <begin position="72"/>
        <end position="97"/>
    </location>
</feature>
<dbReference type="PANTHER" id="PTHR22754">
    <property type="entry name" value="DISCO-INTERACTING PROTEIN 2 DIP2 -RELATED"/>
    <property type="match status" value="1"/>
</dbReference>
<evidence type="ECO:0000313" key="5">
    <source>
        <dbReference type="Ensembl" id="ENSCCRP00015117806.1"/>
    </source>
</evidence>
<dbReference type="InterPro" id="IPR000873">
    <property type="entry name" value="AMP-dep_synth/lig_dom"/>
</dbReference>
<feature type="region of interest" description="Disordered" evidence="2">
    <location>
        <begin position="110"/>
        <end position="129"/>
    </location>
</feature>
<dbReference type="Gene3D" id="3.40.50.12780">
    <property type="entry name" value="N-terminal domain of ligase-like"/>
    <property type="match status" value="2"/>
</dbReference>
<dbReference type="InterPro" id="IPR042099">
    <property type="entry name" value="ANL_N_sf"/>
</dbReference>
<protein>
    <submittedName>
        <fullName evidence="5">Disco-interacting protein 2 homolog Cb</fullName>
    </submittedName>
</protein>
<dbReference type="FunFam" id="3.30.300.30:FF:000001">
    <property type="entry name" value="DIP2 disco-interacting protein 2 homolog C"/>
    <property type="match status" value="1"/>
</dbReference>
<dbReference type="Ensembl" id="ENSCCRT00015121539.1">
    <property type="protein sequence ID" value="ENSCCRP00015117806.1"/>
    <property type="gene ID" value="ENSCCRG00015046350.1"/>
</dbReference>
<dbReference type="InterPro" id="IPR045851">
    <property type="entry name" value="AMP-bd_C_sf"/>
</dbReference>
<dbReference type="Pfam" id="PF00501">
    <property type="entry name" value="AMP-binding"/>
    <property type="match status" value="2"/>
</dbReference>
<feature type="compositionally biased region" description="Low complexity" evidence="2">
    <location>
        <begin position="113"/>
        <end position="127"/>
    </location>
</feature>
<name>A0A8C2BAH0_CYPCA</name>
<proteinExistence type="inferred from homology"/>
<organism evidence="5 6">
    <name type="scientific">Cyprinus carpio</name>
    <name type="common">Common carp</name>
    <dbReference type="NCBI Taxonomy" id="7962"/>
    <lineage>
        <taxon>Eukaryota</taxon>
        <taxon>Metazoa</taxon>
        <taxon>Chordata</taxon>
        <taxon>Craniata</taxon>
        <taxon>Vertebrata</taxon>
        <taxon>Euteleostomi</taxon>
        <taxon>Actinopterygii</taxon>
        <taxon>Neopterygii</taxon>
        <taxon>Teleostei</taxon>
        <taxon>Ostariophysi</taxon>
        <taxon>Cypriniformes</taxon>
        <taxon>Cyprinidae</taxon>
        <taxon>Cyprininae</taxon>
        <taxon>Cyprinus</taxon>
    </lineage>
</organism>
<comment type="similarity">
    <text evidence="1">Belongs to the DIP2 family.</text>
</comment>
<dbReference type="Proteomes" id="UP000694700">
    <property type="component" value="Unplaced"/>
</dbReference>
<evidence type="ECO:0000256" key="1">
    <source>
        <dbReference type="ARBA" id="ARBA00007735"/>
    </source>
</evidence>
<dbReference type="CDD" id="cd05905">
    <property type="entry name" value="Dip2"/>
    <property type="match status" value="2"/>
</dbReference>
<dbReference type="Pfam" id="PF23024">
    <property type="entry name" value="AMP-dom_DIP2-like"/>
    <property type="match status" value="1"/>
</dbReference>
<accession>A0A8C2BAH0</accession>
<dbReference type="SUPFAM" id="SSF56801">
    <property type="entry name" value="Acetyl-CoA synthetase-like"/>
    <property type="match status" value="2"/>
</dbReference>
<evidence type="ECO:0000259" key="4">
    <source>
        <dbReference type="Pfam" id="PF23024"/>
    </source>
</evidence>
<dbReference type="InterPro" id="IPR025110">
    <property type="entry name" value="AMP-bd_C"/>
</dbReference>
<reference evidence="5" key="1">
    <citation type="submission" date="2025-08" db="UniProtKB">
        <authorList>
            <consortium name="Ensembl"/>
        </authorList>
    </citation>
    <scope>IDENTIFICATION</scope>
</reference>
<evidence type="ECO:0000259" key="3">
    <source>
        <dbReference type="Pfam" id="PF00501"/>
    </source>
</evidence>
<feature type="domain" description="AMP-binding enzyme C-terminal" evidence="4">
    <location>
        <begin position="1330"/>
        <end position="1432"/>
    </location>
</feature>